<keyword evidence="3" id="KW-0964">Secreted</keyword>
<dbReference type="GO" id="GO:0016779">
    <property type="term" value="F:nucleotidyltransferase activity"/>
    <property type="evidence" value="ECO:0007669"/>
    <property type="project" value="UniProtKB-KW"/>
</dbReference>
<accession>A0AAV1EUE9</accession>
<dbReference type="Gene3D" id="3.90.176.10">
    <property type="entry name" value="Toxin ADP-ribosyltransferase, Chain A, domain 1"/>
    <property type="match status" value="1"/>
</dbReference>
<gene>
    <name evidence="12" type="ORF">XNOV1_A004940</name>
</gene>
<protein>
    <recommendedName>
        <fullName evidence="11">NAD(P)(+)--arginine ADP-ribosyltransferase</fullName>
        <ecNumber evidence="11">2.4.2.31</ecNumber>
    </recommendedName>
    <alternativeName>
        <fullName evidence="11">Mono(ADP-ribosyl)transferase</fullName>
    </alternativeName>
</protein>
<comment type="catalytic activity">
    <reaction evidence="10 11">
        <text>L-arginyl-[protein] + NAD(+) = N(omega)-(ADP-D-ribosyl)-L-arginyl-[protein] + nicotinamide + H(+)</text>
        <dbReference type="Rhea" id="RHEA:19149"/>
        <dbReference type="Rhea" id="RHEA-COMP:10532"/>
        <dbReference type="Rhea" id="RHEA-COMP:15087"/>
        <dbReference type="ChEBI" id="CHEBI:15378"/>
        <dbReference type="ChEBI" id="CHEBI:17154"/>
        <dbReference type="ChEBI" id="CHEBI:29965"/>
        <dbReference type="ChEBI" id="CHEBI:57540"/>
        <dbReference type="ChEBI" id="CHEBI:142554"/>
        <dbReference type="EC" id="2.4.2.31"/>
    </reaction>
</comment>
<dbReference type="PANTHER" id="PTHR10339">
    <property type="entry name" value="ADP-RIBOSYLTRANSFERASE"/>
    <property type="match status" value="1"/>
</dbReference>
<evidence type="ECO:0000256" key="11">
    <source>
        <dbReference type="RuleBase" id="RU361228"/>
    </source>
</evidence>
<feature type="signal peptide" evidence="11">
    <location>
        <begin position="1"/>
        <end position="23"/>
    </location>
</feature>
<feature type="chain" id="PRO_5043099775" description="NAD(P)(+)--arginine ADP-ribosyltransferase" evidence="11">
    <location>
        <begin position="24"/>
        <end position="278"/>
    </location>
</feature>
<evidence type="ECO:0000256" key="5">
    <source>
        <dbReference type="ARBA" id="ARBA00022676"/>
    </source>
</evidence>
<evidence type="ECO:0000256" key="1">
    <source>
        <dbReference type="ARBA" id="ARBA00004613"/>
    </source>
</evidence>
<dbReference type="GO" id="GO:0005576">
    <property type="term" value="C:extracellular region"/>
    <property type="evidence" value="ECO:0007669"/>
    <property type="project" value="UniProtKB-SubCell"/>
</dbReference>
<keyword evidence="11" id="KW-0732">Signal</keyword>
<comment type="similarity">
    <text evidence="2 11">Belongs to the Arg-specific ADP-ribosyltransferase family.</text>
</comment>
<comment type="subcellular location">
    <subcellularLocation>
        <location evidence="1">Secreted</location>
    </subcellularLocation>
</comment>
<dbReference type="SUPFAM" id="SSF56399">
    <property type="entry name" value="ADP-ribosylation"/>
    <property type="match status" value="1"/>
</dbReference>
<dbReference type="EC" id="2.4.2.31" evidence="11"/>
<organism evidence="12 13">
    <name type="scientific">Xyrichtys novacula</name>
    <name type="common">Pearly razorfish</name>
    <name type="synonym">Hemipteronotus novacula</name>
    <dbReference type="NCBI Taxonomy" id="13765"/>
    <lineage>
        <taxon>Eukaryota</taxon>
        <taxon>Metazoa</taxon>
        <taxon>Chordata</taxon>
        <taxon>Craniata</taxon>
        <taxon>Vertebrata</taxon>
        <taxon>Euteleostomi</taxon>
        <taxon>Actinopterygii</taxon>
        <taxon>Neopterygii</taxon>
        <taxon>Teleostei</taxon>
        <taxon>Neoteleostei</taxon>
        <taxon>Acanthomorphata</taxon>
        <taxon>Eupercaria</taxon>
        <taxon>Labriformes</taxon>
        <taxon>Labridae</taxon>
        <taxon>Xyrichtys</taxon>
    </lineage>
</organism>
<proteinExistence type="inferred from homology"/>
<keyword evidence="9" id="KW-0843">Virulence</keyword>
<dbReference type="Proteomes" id="UP001178508">
    <property type="component" value="Chromosome 3"/>
</dbReference>
<dbReference type="GO" id="GO:0106274">
    <property type="term" value="F:NAD+-protein-arginine ADP-ribosyltransferase activity"/>
    <property type="evidence" value="ECO:0007669"/>
    <property type="project" value="UniProtKB-EC"/>
</dbReference>
<dbReference type="GO" id="GO:0003950">
    <property type="term" value="F:NAD+ poly-ADP-ribosyltransferase activity"/>
    <property type="evidence" value="ECO:0007669"/>
    <property type="project" value="TreeGrafter"/>
</dbReference>
<evidence type="ECO:0000256" key="4">
    <source>
        <dbReference type="ARBA" id="ARBA00022656"/>
    </source>
</evidence>
<evidence type="ECO:0000313" key="13">
    <source>
        <dbReference type="Proteomes" id="UP001178508"/>
    </source>
</evidence>
<evidence type="ECO:0000256" key="6">
    <source>
        <dbReference type="ARBA" id="ARBA00022679"/>
    </source>
</evidence>
<dbReference type="InterPro" id="IPR050999">
    <property type="entry name" value="ADP-ribosyltransferase_ARG"/>
</dbReference>
<evidence type="ECO:0000256" key="7">
    <source>
        <dbReference type="ARBA" id="ARBA00022695"/>
    </source>
</evidence>
<evidence type="ECO:0000256" key="2">
    <source>
        <dbReference type="ARBA" id="ARBA00009558"/>
    </source>
</evidence>
<keyword evidence="13" id="KW-1185">Reference proteome</keyword>
<evidence type="ECO:0000256" key="10">
    <source>
        <dbReference type="ARBA" id="ARBA00047597"/>
    </source>
</evidence>
<evidence type="ECO:0000256" key="3">
    <source>
        <dbReference type="ARBA" id="ARBA00022525"/>
    </source>
</evidence>
<dbReference type="Pfam" id="PF01129">
    <property type="entry name" value="ART"/>
    <property type="match status" value="1"/>
</dbReference>
<evidence type="ECO:0000313" key="12">
    <source>
        <dbReference type="EMBL" id="CAJ1052348.1"/>
    </source>
</evidence>
<reference evidence="12" key="1">
    <citation type="submission" date="2023-08" db="EMBL/GenBank/DDBJ databases">
        <authorList>
            <person name="Alioto T."/>
            <person name="Alioto T."/>
            <person name="Gomez Garrido J."/>
        </authorList>
    </citation>
    <scope>NUCLEOTIDE SEQUENCE</scope>
</reference>
<keyword evidence="6 11" id="KW-0808">Transferase</keyword>
<evidence type="ECO:0000256" key="8">
    <source>
        <dbReference type="ARBA" id="ARBA00022857"/>
    </source>
</evidence>
<keyword evidence="11" id="KW-0520">NAD</keyword>
<dbReference type="PRINTS" id="PR00970">
    <property type="entry name" value="RIBTRNSFRASE"/>
</dbReference>
<evidence type="ECO:0000256" key="9">
    <source>
        <dbReference type="ARBA" id="ARBA00023026"/>
    </source>
</evidence>
<keyword evidence="4" id="KW-0800">Toxin</keyword>
<keyword evidence="7" id="KW-0548">Nucleotidyltransferase</keyword>
<name>A0AAV1EUE9_XYRNO</name>
<keyword evidence="5 11" id="KW-0328">Glycosyltransferase</keyword>
<dbReference type="EMBL" id="OY660866">
    <property type="protein sequence ID" value="CAJ1052348.1"/>
    <property type="molecule type" value="Genomic_DNA"/>
</dbReference>
<keyword evidence="8 11" id="KW-0521">NADP</keyword>
<dbReference type="GO" id="GO:0090729">
    <property type="term" value="F:toxin activity"/>
    <property type="evidence" value="ECO:0007669"/>
    <property type="project" value="UniProtKB-KW"/>
</dbReference>
<sequence length="278" mass="31518">MWDTRKLPLAVFIFTVLSHKGMSKSPELDMAPDAVDDLYNGCREEAMKKFIESGVLKQELEKNEGFKTTWTEKRECSGLIPGGTKEHTTALSLMGDEYGSFKKTFNNAVKTMGTNVSTYENFAFKSLHFLLIDSMKLAQKLNEKQCLTVYYLSEVELTAKEGSKIRFGGFTVASNSYGDLKTLEDWHERTIFNITTCLYFNLENICSDDKYMVLLSPAEVYTVKSVKKVTEDDPVYTEIVLEQPEMGNQHNCYIFSRSPADVSTLWLVLLLAVLPPLL</sequence>
<dbReference type="InterPro" id="IPR000768">
    <property type="entry name" value="ART"/>
</dbReference>
<dbReference type="PANTHER" id="PTHR10339:SF25">
    <property type="entry name" value="SECRETED EXOENZYME S"/>
    <property type="match status" value="1"/>
</dbReference>
<dbReference type="AlphaFoldDB" id="A0AAV1EUE9"/>